<organism evidence="4 5">
    <name type="scientific">Hymenobacter koreensis</name>
    <dbReference type="NCBI Taxonomy" id="1084523"/>
    <lineage>
        <taxon>Bacteria</taxon>
        <taxon>Pseudomonadati</taxon>
        <taxon>Bacteroidota</taxon>
        <taxon>Cytophagia</taxon>
        <taxon>Cytophagales</taxon>
        <taxon>Hymenobacteraceae</taxon>
        <taxon>Hymenobacter</taxon>
    </lineage>
</organism>
<evidence type="ECO:0000259" key="3">
    <source>
        <dbReference type="PROSITE" id="PS51186"/>
    </source>
</evidence>
<dbReference type="PROSITE" id="PS51186">
    <property type="entry name" value="GNAT"/>
    <property type="match status" value="1"/>
</dbReference>
<dbReference type="Pfam" id="PF00583">
    <property type="entry name" value="Acetyltransf_1"/>
    <property type="match status" value="1"/>
</dbReference>
<keyword evidence="1" id="KW-0808">Transferase</keyword>
<dbReference type="EMBL" id="BAABHA010000015">
    <property type="protein sequence ID" value="GAA4391558.1"/>
    <property type="molecule type" value="Genomic_DNA"/>
</dbReference>
<evidence type="ECO:0000313" key="4">
    <source>
        <dbReference type="EMBL" id="GAA4391558.1"/>
    </source>
</evidence>
<keyword evidence="2" id="KW-0012">Acyltransferase</keyword>
<dbReference type="RefSeq" id="WP_345227257.1">
    <property type="nucleotide sequence ID" value="NZ_BAABHA010000015.1"/>
</dbReference>
<evidence type="ECO:0000313" key="5">
    <source>
        <dbReference type="Proteomes" id="UP001500454"/>
    </source>
</evidence>
<dbReference type="SUPFAM" id="SSF55729">
    <property type="entry name" value="Acyl-CoA N-acyltransferases (Nat)"/>
    <property type="match status" value="1"/>
</dbReference>
<accession>A0ABP8JIU1</accession>
<dbReference type="Gene3D" id="3.40.630.30">
    <property type="match status" value="1"/>
</dbReference>
<comment type="caution">
    <text evidence="4">The sequence shown here is derived from an EMBL/GenBank/DDBJ whole genome shotgun (WGS) entry which is preliminary data.</text>
</comment>
<dbReference type="Proteomes" id="UP001500454">
    <property type="component" value="Unassembled WGS sequence"/>
</dbReference>
<evidence type="ECO:0000256" key="1">
    <source>
        <dbReference type="ARBA" id="ARBA00022679"/>
    </source>
</evidence>
<dbReference type="InterPro" id="IPR050832">
    <property type="entry name" value="Bact_Acetyltransf"/>
</dbReference>
<gene>
    <name evidence="4" type="ORF">GCM10023186_40970</name>
</gene>
<proteinExistence type="predicted"/>
<dbReference type="CDD" id="cd04301">
    <property type="entry name" value="NAT_SF"/>
    <property type="match status" value="1"/>
</dbReference>
<evidence type="ECO:0000256" key="2">
    <source>
        <dbReference type="ARBA" id="ARBA00023315"/>
    </source>
</evidence>
<name>A0ABP8JIU1_9BACT</name>
<feature type="domain" description="N-acetyltransferase" evidence="3">
    <location>
        <begin position="5"/>
        <end position="171"/>
    </location>
</feature>
<dbReference type="PANTHER" id="PTHR43877">
    <property type="entry name" value="AMINOALKYLPHOSPHONATE N-ACETYLTRANSFERASE-RELATED-RELATED"/>
    <property type="match status" value="1"/>
</dbReference>
<dbReference type="InterPro" id="IPR016181">
    <property type="entry name" value="Acyl_CoA_acyltransferase"/>
</dbReference>
<sequence length="171" mass="19408">MNEPIHYRELVPADQAAFHNLRAQALQSNPEAFGSSLEEEMAFIDRRFTQQFSVAGRFIMGAFAGERLVGMLGFVRETRRNAQHRGSIWGMFVTPEFRSCGIGMRLFEHLLHRLDALEGLEQIELMVSEQSPAARRLYERAGFVEFGRLPGAFSTDDGSPVGVVYMVRRRP</sequence>
<protein>
    <submittedName>
        <fullName evidence="4">GNAT family N-acetyltransferase</fullName>
    </submittedName>
</protein>
<dbReference type="InterPro" id="IPR000182">
    <property type="entry name" value="GNAT_dom"/>
</dbReference>
<reference evidence="5" key="1">
    <citation type="journal article" date="2019" name="Int. J. Syst. Evol. Microbiol.">
        <title>The Global Catalogue of Microorganisms (GCM) 10K type strain sequencing project: providing services to taxonomists for standard genome sequencing and annotation.</title>
        <authorList>
            <consortium name="The Broad Institute Genomics Platform"/>
            <consortium name="The Broad Institute Genome Sequencing Center for Infectious Disease"/>
            <person name="Wu L."/>
            <person name="Ma J."/>
        </authorList>
    </citation>
    <scope>NUCLEOTIDE SEQUENCE [LARGE SCALE GENOMIC DNA]</scope>
    <source>
        <strain evidence="5">JCM 17924</strain>
    </source>
</reference>
<keyword evidence="5" id="KW-1185">Reference proteome</keyword>
<dbReference type="PANTHER" id="PTHR43877:SF2">
    <property type="entry name" value="AMINOALKYLPHOSPHONATE N-ACETYLTRANSFERASE-RELATED"/>
    <property type="match status" value="1"/>
</dbReference>